<protein>
    <submittedName>
        <fullName evidence="1">Uncharacterized protein</fullName>
    </submittedName>
</protein>
<dbReference type="AlphaFoldDB" id="A0A9P0K258"/>
<keyword evidence="2" id="KW-1185">Reference proteome</keyword>
<reference evidence="1" key="1">
    <citation type="submission" date="2022-03" db="EMBL/GenBank/DDBJ databases">
        <authorList>
            <person name="Sayadi A."/>
        </authorList>
    </citation>
    <scope>NUCLEOTIDE SEQUENCE</scope>
</reference>
<comment type="caution">
    <text evidence="1">The sequence shown here is derived from an EMBL/GenBank/DDBJ whole genome shotgun (WGS) entry which is preliminary data.</text>
</comment>
<dbReference type="Proteomes" id="UP001152888">
    <property type="component" value="Unassembled WGS sequence"/>
</dbReference>
<dbReference type="OrthoDB" id="10261046at2759"/>
<organism evidence="1 2">
    <name type="scientific">Acanthoscelides obtectus</name>
    <name type="common">Bean weevil</name>
    <name type="synonym">Bruchus obtectus</name>
    <dbReference type="NCBI Taxonomy" id="200917"/>
    <lineage>
        <taxon>Eukaryota</taxon>
        <taxon>Metazoa</taxon>
        <taxon>Ecdysozoa</taxon>
        <taxon>Arthropoda</taxon>
        <taxon>Hexapoda</taxon>
        <taxon>Insecta</taxon>
        <taxon>Pterygota</taxon>
        <taxon>Neoptera</taxon>
        <taxon>Endopterygota</taxon>
        <taxon>Coleoptera</taxon>
        <taxon>Polyphaga</taxon>
        <taxon>Cucujiformia</taxon>
        <taxon>Chrysomeloidea</taxon>
        <taxon>Chrysomelidae</taxon>
        <taxon>Bruchinae</taxon>
        <taxon>Bruchini</taxon>
        <taxon>Acanthoscelides</taxon>
    </lineage>
</organism>
<dbReference type="EMBL" id="CAKOFQ010006729">
    <property type="protein sequence ID" value="CAH1965909.1"/>
    <property type="molecule type" value="Genomic_DNA"/>
</dbReference>
<gene>
    <name evidence="1" type="ORF">ACAOBT_LOCUS6575</name>
</gene>
<evidence type="ECO:0000313" key="2">
    <source>
        <dbReference type="Proteomes" id="UP001152888"/>
    </source>
</evidence>
<proteinExistence type="predicted"/>
<evidence type="ECO:0000313" key="1">
    <source>
        <dbReference type="EMBL" id="CAH1965909.1"/>
    </source>
</evidence>
<sequence>MRLYTSSSVWTPQKVNLEF</sequence>
<accession>A0A9P0K258</accession>
<name>A0A9P0K258_ACAOB</name>